<dbReference type="EMBL" id="MU001662">
    <property type="protein sequence ID" value="KAF2478423.1"/>
    <property type="molecule type" value="Genomic_DNA"/>
</dbReference>
<accession>A0A6A6PFI9</accession>
<dbReference type="AlphaFoldDB" id="A0A6A6PFI9"/>
<feature type="region of interest" description="Disordered" evidence="1">
    <location>
        <begin position="1"/>
        <end position="20"/>
    </location>
</feature>
<gene>
    <name evidence="2" type="ORF">BDY17DRAFT_314247</name>
</gene>
<organism evidence="2 3">
    <name type="scientific">Neohortaea acidophila</name>
    <dbReference type="NCBI Taxonomy" id="245834"/>
    <lineage>
        <taxon>Eukaryota</taxon>
        <taxon>Fungi</taxon>
        <taxon>Dikarya</taxon>
        <taxon>Ascomycota</taxon>
        <taxon>Pezizomycotina</taxon>
        <taxon>Dothideomycetes</taxon>
        <taxon>Dothideomycetidae</taxon>
        <taxon>Mycosphaerellales</taxon>
        <taxon>Teratosphaeriaceae</taxon>
        <taxon>Neohortaea</taxon>
    </lineage>
</organism>
<feature type="compositionally biased region" description="Low complexity" evidence="1">
    <location>
        <begin position="10"/>
        <end position="20"/>
    </location>
</feature>
<evidence type="ECO:0000313" key="3">
    <source>
        <dbReference type="Proteomes" id="UP000799767"/>
    </source>
</evidence>
<dbReference type="RefSeq" id="XP_033584994.1">
    <property type="nucleotide sequence ID" value="XM_033735798.1"/>
</dbReference>
<name>A0A6A6PFI9_9PEZI</name>
<keyword evidence="3" id="KW-1185">Reference proteome</keyword>
<evidence type="ECO:0000313" key="2">
    <source>
        <dbReference type="EMBL" id="KAF2478423.1"/>
    </source>
</evidence>
<evidence type="ECO:0000256" key="1">
    <source>
        <dbReference type="SAM" id="MobiDB-lite"/>
    </source>
</evidence>
<reference evidence="2" key="1">
    <citation type="journal article" date="2020" name="Stud. Mycol.">
        <title>101 Dothideomycetes genomes: a test case for predicting lifestyles and emergence of pathogens.</title>
        <authorList>
            <person name="Haridas S."/>
            <person name="Albert R."/>
            <person name="Binder M."/>
            <person name="Bloem J."/>
            <person name="Labutti K."/>
            <person name="Salamov A."/>
            <person name="Andreopoulos B."/>
            <person name="Baker S."/>
            <person name="Barry K."/>
            <person name="Bills G."/>
            <person name="Bluhm B."/>
            <person name="Cannon C."/>
            <person name="Castanera R."/>
            <person name="Culley D."/>
            <person name="Daum C."/>
            <person name="Ezra D."/>
            <person name="Gonzalez J."/>
            <person name="Henrissat B."/>
            <person name="Kuo A."/>
            <person name="Liang C."/>
            <person name="Lipzen A."/>
            <person name="Lutzoni F."/>
            <person name="Magnuson J."/>
            <person name="Mondo S."/>
            <person name="Nolan M."/>
            <person name="Ohm R."/>
            <person name="Pangilinan J."/>
            <person name="Park H.-J."/>
            <person name="Ramirez L."/>
            <person name="Alfaro M."/>
            <person name="Sun H."/>
            <person name="Tritt A."/>
            <person name="Yoshinaga Y."/>
            <person name="Zwiers L.-H."/>
            <person name="Turgeon B."/>
            <person name="Goodwin S."/>
            <person name="Spatafora J."/>
            <person name="Crous P."/>
            <person name="Grigoriev I."/>
        </authorList>
    </citation>
    <scope>NUCLEOTIDE SEQUENCE</scope>
    <source>
        <strain evidence="2">CBS 113389</strain>
    </source>
</reference>
<sequence>MNIKEFSKGLLSSSSTTPSPIKERNIRANLDIDPDFYNTYSSSILEEEEEDNSYSYLNRILEDYPITTTSKESKTIKRVSFNLPSSIETIPNNLEDNIIEDLEVNTSFNSNSSTNSTKKRIKNLSLDLIDKSRIEGSSKKNKREEIDKYFKIKEESK</sequence>
<proteinExistence type="predicted"/>
<protein>
    <submittedName>
        <fullName evidence="2">Uncharacterized protein</fullName>
    </submittedName>
</protein>
<dbReference type="GeneID" id="54476800"/>
<dbReference type="Proteomes" id="UP000799767">
    <property type="component" value="Unassembled WGS sequence"/>
</dbReference>